<dbReference type="EMBL" id="JAPWTK010000689">
    <property type="protein sequence ID" value="KAJ8937074.1"/>
    <property type="molecule type" value="Genomic_DNA"/>
</dbReference>
<protein>
    <submittedName>
        <fullName evidence="2">Uncharacterized protein</fullName>
    </submittedName>
</protein>
<reference evidence="2" key="1">
    <citation type="journal article" date="2023" name="Insect Mol. Biol.">
        <title>Genome sequencing provides insights into the evolution of gene families encoding plant cell wall-degrading enzymes in longhorned beetles.</title>
        <authorList>
            <person name="Shin N.R."/>
            <person name="Okamura Y."/>
            <person name="Kirsch R."/>
            <person name="Pauchet Y."/>
        </authorList>
    </citation>
    <scope>NUCLEOTIDE SEQUENCE</scope>
    <source>
        <strain evidence="2">AMC_N1</strain>
    </source>
</reference>
<organism evidence="2 3">
    <name type="scientific">Aromia moschata</name>
    <dbReference type="NCBI Taxonomy" id="1265417"/>
    <lineage>
        <taxon>Eukaryota</taxon>
        <taxon>Metazoa</taxon>
        <taxon>Ecdysozoa</taxon>
        <taxon>Arthropoda</taxon>
        <taxon>Hexapoda</taxon>
        <taxon>Insecta</taxon>
        <taxon>Pterygota</taxon>
        <taxon>Neoptera</taxon>
        <taxon>Endopterygota</taxon>
        <taxon>Coleoptera</taxon>
        <taxon>Polyphaga</taxon>
        <taxon>Cucujiformia</taxon>
        <taxon>Chrysomeloidea</taxon>
        <taxon>Cerambycidae</taxon>
        <taxon>Cerambycinae</taxon>
        <taxon>Callichromatini</taxon>
        <taxon>Aromia</taxon>
    </lineage>
</organism>
<feature type="region of interest" description="Disordered" evidence="1">
    <location>
        <begin position="1"/>
        <end position="24"/>
    </location>
</feature>
<comment type="caution">
    <text evidence="2">The sequence shown here is derived from an EMBL/GenBank/DDBJ whole genome shotgun (WGS) entry which is preliminary data.</text>
</comment>
<sequence length="574" mass="63966">MDENTEASSANVPESPKPLAFTIDFGSNKNVDVQRQKALAEKLQKRHKRGQSLSKFEDTVSTPPTKQHPLTGNLPRKSSFQSEGYFSSDEKNDRAKSAKGSAKRSELTLLLKNVASDKMTQSFPNAALPSITSPEEIELKDVSSPELDLISPFSPKEQSNTTSVCNVKKQFSSPESENLDVGKNNEKDSVFVDGAEFDFDKSDTVSDAGTYTLDADNYSEEQKARMSIDREFKIEQLSVQKKTEEYVKSLSTMRDHVLLNTSQVAPGNKSNVKETEVTTGVQALNFLDKNELKSPKSPTVRVFEKLASTPTQPKNTLGKALSPIMSPTQNMSITQEIEDKTEKQLNNSECDLHDKTFTKIMFPSPKAKRDGLEQAFDQGSVISVTSSGAFKPKNEKKLERKYSLTKSEVQVQAYIDGKNYTDGIVEPVCDKEFIKRNKPKLTANIVNVQSIELAARQNRKRTVSDKISEHPEMRRKSFQPEIKHERAISVDRKPMKTNDIQSRYLLNISKRGTPPPSAKVEVKNVPKVGSATKTNPNRPQTFSRTDSGRFSMRTTKPPVTNNTPKGLKKDTGGM</sequence>
<evidence type="ECO:0000313" key="3">
    <source>
        <dbReference type="Proteomes" id="UP001162162"/>
    </source>
</evidence>
<dbReference type="Proteomes" id="UP001162162">
    <property type="component" value="Unassembled WGS sequence"/>
</dbReference>
<feature type="region of interest" description="Disordered" evidence="1">
    <location>
        <begin position="36"/>
        <end position="103"/>
    </location>
</feature>
<gene>
    <name evidence="2" type="ORF">NQ318_009844</name>
</gene>
<keyword evidence="3" id="KW-1185">Reference proteome</keyword>
<name>A0AAV8XEV5_9CUCU</name>
<feature type="compositionally biased region" description="Polar residues" evidence="1">
    <location>
        <begin position="531"/>
        <end position="545"/>
    </location>
</feature>
<feature type="compositionally biased region" description="Polar residues" evidence="1">
    <location>
        <begin position="1"/>
        <end position="12"/>
    </location>
</feature>
<accession>A0AAV8XEV5</accession>
<feature type="compositionally biased region" description="Low complexity" evidence="1">
    <location>
        <begin position="554"/>
        <end position="565"/>
    </location>
</feature>
<proteinExistence type="predicted"/>
<evidence type="ECO:0000256" key="1">
    <source>
        <dbReference type="SAM" id="MobiDB-lite"/>
    </source>
</evidence>
<feature type="region of interest" description="Disordered" evidence="1">
    <location>
        <begin position="508"/>
        <end position="574"/>
    </location>
</feature>
<feature type="compositionally biased region" description="Polar residues" evidence="1">
    <location>
        <begin position="51"/>
        <end position="85"/>
    </location>
</feature>
<evidence type="ECO:0000313" key="2">
    <source>
        <dbReference type="EMBL" id="KAJ8937074.1"/>
    </source>
</evidence>
<dbReference type="AlphaFoldDB" id="A0AAV8XEV5"/>